<dbReference type="EMBL" id="JAGQHS010000237">
    <property type="protein sequence ID" value="MCA9758960.1"/>
    <property type="molecule type" value="Genomic_DNA"/>
</dbReference>
<dbReference type="SUPFAM" id="SSF49879">
    <property type="entry name" value="SMAD/FHA domain"/>
    <property type="match status" value="2"/>
</dbReference>
<dbReference type="PROSITE" id="PS50889">
    <property type="entry name" value="S4"/>
    <property type="match status" value="1"/>
</dbReference>
<dbReference type="InterPro" id="IPR050923">
    <property type="entry name" value="Cell_Proc_Reg/RNA_Proc"/>
</dbReference>
<organism evidence="5 6">
    <name type="scientific">Eiseniibacteriota bacterium</name>
    <dbReference type="NCBI Taxonomy" id="2212470"/>
    <lineage>
        <taxon>Bacteria</taxon>
        <taxon>Candidatus Eiseniibacteriota</taxon>
    </lineage>
</organism>
<evidence type="ECO:0000256" key="1">
    <source>
        <dbReference type="PROSITE-ProRule" id="PRU00182"/>
    </source>
</evidence>
<evidence type="ECO:0000256" key="2">
    <source>
        <dbReference type="SAM" id="MobiDB-lite"/>
    </source>
</evidence>
<comment type="caution">
    <text evidence="5">The sequence shown here is derived from an EMBL/GenBank/DDBJ whole genome shotgun (WGS) entry which is preliminary data.</text>
</comment>
<dbReference type="Gene3D" id="2.60.200.20">
    <property type="match status" value="2"/>
</dbReference>
<dbReference type="SMART" id="SM00240">
    <property type="entry name" value="FHA"/>
    <property type="match status" value="2"/>
</dbReference>
<protein>
    <submittedName>
        <fullName evidence="5">FHA domain-containing protein</fullName>
    </submittedName>
</protein>
<feature type="compositionally biased region" description="Low complexity" evidence="2">
    <location>
        <begin position="291"/>
        <end position="301"/>
    </location>
</feature>
<feature type="transmembrane region" description="Helical" evidence="3">
    <location>
        <begin position="375"/>
        <end position="399"/>
    </location>
</feature>
<keyword evidence="1" id="KW-0694">RNA-binding</keyword>
<dbReference type="CDD" id="cd00060">
    <property type="entry name" value="FHA"/>
    <property type="match status" value="2"/>
</dbReference>
<dbReference type="InterPro" id="IPR000253">
    <property type="entry name" value="FHA_dom"/>
</dbReference>
<feature type="domain" description="FHA" evidence="4">
    <location>
        <begin position="167"/>
        <end position="217"/>
    </location>
</feature>
<evidence type="ECO:0000313" key="5">
    <source>
        <dbReference type="EMBL" id="MCA9758960.1"/>
    </source>
</evidence>
<name>A0A956SFR8_UNCEI</name>
<gene>
    <name evidence="5" type="ORF">KDA27_24405</name>
</gene>
<dbReference type="PROSITE" id="PS50006">
    <property type="entry name" value="FHA_DOMAIN"/>
    <property type="match status" value="2"/>
</dbReference>
<feature type="domain" description="FHA" evidence="4">
    <location>
        <begin position="40"/>
        <end position="89"/>
    </location>
</feature>
<sequence>MAHRIDPMMDGTPARLLIEELDEESGRSRTVEIDYGCTEVKVGRDRTSEVVLESPSASRRHCTLSFQDGDWFVTDQDSTLGTFHNDAKLEPEAPQKLAHGDLVKCATHLLRIHLVPLTDPTLRPDPNALARLLDEVEEDATPPRVWIFASAGVPPVSHALPREGTVLTLGRSADCDIQLDDPFRVVSAVHARVERTWAGAFLFDSSTNGIYVNGRRVEGQVQIKDGDRITITVESQEADRPLLVFTESGNDTEPRWEGSASAVATGVGVPARSGPVPPRDDALSPGQAVDPAPRSPQSGSSAPGGSGLASGSALAAGDSDRVGTGGGSSSGAKASQRGGTAPRGEGGRGELDARLGPAGIDPLATPSSGRPPINWLLITVIVVSVLALATVLVWGVILLRG</sequence>
<keyword evidence="3" id="KW-0472">Membrane</keyword>
<dbReference type="InterPro" id="IPR008984">
    <property type="entry name" value="SMAD_FHA_dom_sf"/>
</dbReference>
<dbReference type="Pfam" id="PF00498">
    <property type="entry name" value="FHA"/>
    <property type="match status" value="2"/>
</dbReference>
<accession>A0A956SFR8</accession>
<dbReference type="PANTHER" id="PTHR23308">
    <property type="entry name" value="NUCLEAR INHIBITOR OF PROTEIN PHOSPHATASE-1"/>
    <property type="match status" value="1"/>
</dbReference>
<evidence type="ECO:0000313" key="6">
    <source>
        <dbReference type="Proteomes" id="UP000739538"/>
    </source>
</evidence>
<reference evidence="5" key="2">
    <citation type="journal article" date="2021" name="Microbiome">
        <title>Successional dynamics and alternative stable states in a saline activated sludge microbial community over 9 years.</title>
        <authorList>
            <person name="Wang Y."/>
            <person name="Ye J."/>
            <person name="Ju F."/>
            <person name="Liu L."/>
            <person name="Boyd J.A."/>
            <person name="Deng Y."/>
            <person name="Parks D.H."/>
            <person name="Jiang X."/>
            <person name="Yin X."/>
            <person name="Woodcroft B.J."/>
            <person name="Tyson G.W."/>
            <person name="Hugenholtz P."/>
            <person name="Polz M.F."/>
            <person name="Zhang T."/>
        </authorList>
    </citation>
    <scope>NUCLEOTIDE SEQUENCE</scope>
    <source>
        <strain evidence="5">HKST-UBA02</strain>
    </source>
</reference>
<dbReference type="GO" id="GO:0003723">
    <property type="term" value="F:RNA binding"/>
    <property type="evidence" value="ECO:0007669"/>
    <property type="project" value="UniProtKB-KW"/>
</dbReference>
<evidence type="ECO:0000259" key="4">
    <source>
        <dbReference type="PROSITE" id="PS50006"/>
    </source>
</evidence>
<feature type="region of interest" description="Disordered" evidence="2">
    <location>
        <begin position="266"/>
        <end position="366"/>
    </location>
</feature>
<keyword evidence="3" id="KW-1133">Transmembrane helix</keyword>
<feature type="compositionally biased region" description="Low complexity" evidence="2">
    <location>
        <begin position="330"/>
        <end position="343"/>
    </location>
</feature>
<proteinExistence type="predicted"/>
<dbReference type="AlphaFoldDB" id="A0A956SFR8"/>
<dbReference type="Proteomes" id="UP000739538">
    <property type="component" value="Unassembled WGS sequence"/>
</dbReference>
<keyword evidence="3" id="KW-0812">Transmembrane</keyword>
<reference evidence="5" key="1">
    <citation type="submission" date="2020-04" db="EMBL/GenBank/DDBJ databases">
        <authorList>
            <person name="Zhang T."/>
        </authorList>
    </citation>
    <scope>NUCLEOTIDE SEQUENCE</scope>
    <source>
        <strain evidence="5">HKST-UBA02</strain>
    </source>
</reference>
<evidence type="ECO:0000256" key="3">
    <source>
        <dbReference type="SAM" id="Phobius"/>
    </source>
</evidence>